<name>A0AB39ZKI5_DROSZ</name>
<sequence>MLLLAAILCFALVLDTCVSSPVTTEGPNLAGSLRQAPTQLDGCCFTALQAMLNHVAAHQIEWDTCERAQLNNAHKGQKTIESQLGDLQAKLVKTESFPEPKTKSNVTIPANFQKIGSKYYYIEKQKNNKQDWFGAASMCRQMGANLVRIESANEQHALEEHFQHREVYWLDTTDLATEGQFVHTSTGQPAGFLNWGYGEPDNYDNYQHCIFLYNGWYYDSHCDTKCFFICQAN</sequence>
<dbReference type="InterPro" id="IPR001304">
    <property type="entry name" value="C-type_lectin-like"/>
</dbReference>
<dbReference type="SMART" id="SM00034">
    <property type="entry name" value="CLECT"/>
    <property type="match status" value="1"/>
</dbReference>
<evidence type="ECO:0000259" key="2">
    <source>
        <dbReference type="PROSITE" id="PS50041"/>
    </source>
</evidence>
<dbReference type="SUPFAM" id="SSF56436">
    <property type="entry name" value="C-type lectin-like"/>
    <property type="match status" value="1"/>
</dbReference>
<gene>
    <name evidence="4" type="primary">LOC108015638</name>
</gene>
<dbReference type="AlphaFoldDB" id="A0AB39ZKI5"/>
<protein>
    <submittedName>
        <fullName evidence="4">C-type lectin 37Db-like</fullName>
    </submittedName>
</protein>
<reference evidence="3" key="1">
    <citation type="submission" date="2025-05" db="UniProtKB">
        <authorList>
            <consortium name="RefSeq"/>
        </authorList>
    </citation>
    <scope>NUCLEOTIDE SEQUENCE [LARGE SCALE GENOMIC DNA]</scope>
</reference>
<evidence type="ECO:0000256" key="1">
    <source>
        <dbReference type="SAM" id="SignalP"/>
    </source>
</evidence>
<keyword evidence="1" id="KW-0732">Signal</keyword>
<dbReference type="PROSITE" id="PS50041">
    <property type="entry name" value="C_TYPE_LECTIN_2"/>
    <property type="match status" value="1"/>
</dbReference>
<dbReference type="PANTHER" id="PTHR22803">
    <property type="entry name" value="MANNOSE, PHOSPHOLIPASE, LECTIN RECEPTOR RELATED"/>
    <property type="match status" value="1"/>
</dbReference>
<dbReference type="RefSeq" id="XP_016937623.2">
    <property type="nucleotide sequence ID" value="XM_017082134.4"/>
</dbReference>
<reference evidence="4" key="2">
    <citation type="submission" date="2025-08" db="UniProtKB">
        <authorList>
            <consortium name="RefSeq"/>
        </authorList>
    </citation>
    <scope>IDENTIFICATION</scope>
</reference>
<dbReference type="InterPro" id="IPR016186">
    <property type="entry name" value="C-type_lectin-like/link_sf"/>
</dbReference>
<dbReference type="InterPro" id="IPR016187">
    <property type="entry name" value="CTDL_fold"/>
</dbReference>
<dbReference type="InterPro" id="IPR050111">
    <property type="entry name" value="C-type_lectin/snaclec_domain"/>
</dbReference>
<dbReference type="GeneID" id="108015638"/>
<dbReference type="CDD" id="cd00037">
    <property type="entry name" value="CLECT"/>
    <property type="match status" value="1"/>
</dbReference>
<organism evidence="3 4">
    <name type="scientific">Drosophila suzukii</name>
    <name type="common">Spotted-wing drosophila fruit fly</name>
    <dbReference type="NCBI Taxonomy" id="28584"/>
    <lineage>
        <taxon>Eukaryota</taxon>
        <taxon>Metazoa</taxon>
        <taxon>Ecdysozoa</taxon>
        <taxon>Arthropoda</taxon>
        <taxon>Hexapoda</taxon>
        <taxon>Insecta</taxon>
        <taxon>Pterygota</taxon>
        <taxon>Neoptera</taxon>
        <taxon>Endopterygota</taxon>
        <taxon>Diptera</taxon>
        <taxon>Brachycera</taxon>
        <taxon>Muscomorpha</taxon>
        <taxon>Ephydroidea</taxon>
        <taxon>Drosophilidae</taxon>
        <taxon>Drosophila</taxon>
        <taxon>Sophophora</taxon>
    </lineage>
</organism>
<dbReference type="Gene3D" id="3.10.100.10">
    <property type="entry name" value="Mannose-Binding Protein A, subunit A"/>
    <property type="match status" value="1"/>
</dbReference>
<keyword evidence="3" id="KW-1185">Reference proteome</keyword>
<proteinExistence type="predicted"/>
<feature type="chain" id="PRO_5046573246" evidence="1">
    <location>
        <begin position="20"/>
        <end position="233"/>
    </location>
</feature>
<feature type="domain" description="C-type lectin" evidence="2">
    <location>
        <begin position="115"/>
        <end position="231"/>
    </location>
</feature>
<evidence type="ECO:0000313" key="3">
    <source>
        <dbReference type="Proteomes" id="UP001652628"/>
    </source>
</evidence>
<feature type="signal peptide" evidence="1">
    <location>
        <begin position="1"/>
        <end position="19"/>
    </location>
</feature>
<evidence type="ECO:0000313" key="4">
    <source>
        <dbReference type="RefSeq" id="XP_016937623.2"/>
    </source>
</evidence>
<dbReference type="Proteomes" id="UP001652628">
    <property type="component" value="Chromosome 2L"/>
</dbReference>
<dbReference type="Pfam" id="PF00059">
    <property type="entry name" value="Lectin_C"/>
    <property type="match status" value="1"/>
</dbReference>
<accession>A0AB39ZKI5</accession>